<dbReference type="InterPro" id="IPR020864">
    <property type="entry name" value="MACPF"/>
</dbReference>
<evidence type="ECO:0000256" key="2">
    <source>
        <dbReference type="ARBA" id="ARBA00004613"/>
    </source>
</evidence>
<evidence type="ECO:0000259" key="8">
    <source>
        <dbReference type="PROSITE" id="PS50004"/>
    </source>
</evidence>
<dbReference type="AlphaFoldDB" id="A0A9D3TDY4"/>
<dbReference type="PANTHER" id="PTHR46096:SF1">
    <property type="entry name" value="PERFORIN 1.5"/>
    <property type="match status" value="1"/>
</dbReference>
<reference evidence="10" key="1">
    <citation type="submission" date="2021-01" db="EMBL/GenBank/DDBJ databases">
        <authorList>
            <person name="Zahm M."/>
            <person name="Roques C."/>
            <person name="Cabau C."/>
            <person name="Klopp C."/>
            <person name="Donnadieu C."/>
            <person name="Jouanno E."/>
            <person name="Lampietro C."/>
            <person name="Louis A."/>
            <person name="Herpin A."/>
            <person name="Echchiki A."/>
            <person name="Berthelot C."/>
            <person name="Parey E."/>
            <person name="Roest-Crollius H."/>
            <person name="Braasch I."/>
            <person name="Postlethwait J."/>
            <person name="Bobe J."/>
            <person name="Montfort J."/>
            <person name="Bouchez O."/>
            <person name="Begum T."/>
            <person name="Mejri S."/>
            <person name="Adams A."/>
            <person name="Chen W.-J."/>
            <person name="Guiguen Y."/>
        </authorList>
    </citation>
    <scope>NUCLEOTIDE SEQUENCE</scope>
    <source>
        <strain evidence="10">YG-15Mar2019-1</strain>
        <tissue evidence="10">Brain</tissue>
    </source>
</reference>
<dbReference type="GO" id="GO:0022829">
    <property type="term" value="F:wide pore channel activity"/>
    <property type="evidence" value="ECO:0007669"/>
    <property type="project" value="TreeGrafter"/>
</dbReference>
<feature type="domain" description="C2" evidence="8">
    <location>
        <begin position="470"/>
        <end position="587"/>
    </location>
</feature>
<evidence type="ECO:0000313" key="10">
    <source>
        <dbReference type="EMBL" id="KAG7481498.1"/>
    </source>
</evidence>
<dbReference type="Pfam" id="PF00168">
    <property type="entry name" value="C2"/>
    <property type="match status" value="1"/>
</dbReference>
<evidence type="ECO:0000256" key="6">
    <source>
        <dbReference type="ARBA" id="ARBA00023136"/>
    </source>
</evidence>
<organism evidence="10 11">
    <name type="scientific">Megalops atlanticus</name>
    <name type="common">Tarpon</name>
    <name type="synonym">Clupea gigantea</name>
    <dbReference type="NCBI Taxonomy" id="7932"/>
    <lineage>
        <taxon>Eukaryota</taxon>
        <taxon>Metazoa</taxon>
        <taxon>Chordata</taxon>
        <taxon>Craniata</taxon>
        <taxon>Vertebrata</taxon>
        <taxon>Euteleostomi</taxon>
        <taxon>Actinopterygii</taxon>
        <taxon>Neopterygii</taxon>
        <taxon>Teleostei</taxon>
        <taxon>Elopiformes</taxon>
        <taxon>Megalopidae</taxon>
        <taxon>Megalops</taxon>
    </lineage>
</organism>
<dbReference type="GO" id="GO:0051607">
    <property type="term" value="P:defense response to virus"/>
    <property type="evidence" value="ECO:0007669"/>
    <property type="project" value="TreeGrafter"/>
</dbReference>
<dbReference type="EMBL" id="JAFDVH010000004">
    <property type="protein sequence ID" value="KAG7481498.1"/>
    <property type="molecule type" value="Genomic_DNA"/>
</dbReference>
<dbReference type="InterPro" id="IPR052784">
    <property type="entry name" value="Perforin-1_pore-forming"/>
</dbReference>
<comment type="similarity">
    <text evidence="3">Belongs to the complement C6/C7/C8/C9 family.</text>
</comment>
<evidence type="ECO:0000256" key="7">
    <source>
        <dbReference type="ARBA" id="ARBA00023157"/>
    </source>
</evidence>
<dbReference type="InterPro" id="IPR035892">
    <property type="entry name" value="C2_domain_sf"/>
</dbReference>
<keyword evidence="11" id="KW-1185">Reference proteome</keyword>
<gene>
    <name evidence="10" type="ORF">MATL_G00067250</name>
</gene>
<dbReference type="SMART" id="SM00239">
    <property type="entry name" value="C2"/>
    <property type="match status" value="1"/>
</dbReference>
<dbReference type="PANTHER" id="PTHR46096">
    <property type="entry name" value="PERFORIN-1"/>
    <property type="match status" value="1"/>
</dbReference>
<keyword evidence="4" id="KW-0964">Secreted</keyword>
<proteinExistence type="inferred from homology"/>
<dbReference type="PROSITE" id="PS50004">
    <property type="entry name" value="C2"/>
    <property type="match status" value="1"/>
</dbReference>
<name>A0A9D3TDY4_MEGAT</name>
<dbReference type="PROSITE" id="PS00279">
    <property type="entry name" value="MACPF_1"/>
    <property type="match status" value="1"/>
</dbReference>
<evidence type="ECO:0008006" key="12">
    <source>
        <dbReference type="Google" id="ProtNLM"/>
    </source>
</evidence>
<dbReference type="Gene3D" id="2.60.40.150">
    <property type="entry name" value="C2 domain"/>
    <property type="match status" value="1"/>
</dbReference>
<keyword evidence="5" id="KW-0204">Cytolysis</keyword>
<dbReference type="GO" id="GO:0001771">
    <property type="term" value="P:immunological synapse formation"/>
    <property type="evidence" value="ECO:0007669"/>
    <property type="project" value="TreeGrafter"/>
</dbReference>
<protein>
    <recommendedName>
        <fullName evidence="12">Perforin-1-like</fullName>
    </recommendedName>
</protein>
<dbReference type="PROSITE" id="PS51412">
    <property type="entry name" value="MACPF_2"/>
    <property type="match status" value="1"/>
</dbReference>
<dbReference type="InterPro" id="IPR000008">
    <property type="entry name" value="C2_dom"/>
</dbReference>
<dbReference type="SUPFAM" id="SSF49562">
    <property type="entry name" value="C2 domain (Calcium/lipid-binding domain, CaLB)"/>
    <property type="match status" value="1"/>
</dbReference>
<dbReference type="GO" id="GO:0005576">
    <property type="term" value="C:extracellular region"/>
    <property type="evidence" value="ECO:0007669"/>
    <property type="project" value="UniProtKB-SubCell"/>
</dbReference>
<evidence type="ECO:0000256" key="4">
    <source>
        <dbReference type="ARBA" id="ARBA00022525"/>
    </source>
</evidence>
<evidence type="ECO:0000259" key="9">
    <source>
        <dbReference type="PROSITE" id="PS51412"/>
    </source>
</evidence>
<evidence type="ECO:0000313" key="11">
    <source>
        <dbReference type="Proteomes" id="UP001046870"/>
    </source>
</evidence>
<accession>A0A9D3TDY4</accession>
<evidence type="ECO:0000256" key="3">
    <source>
        <dbReference type="ARBA" id="ARBA00009214"/>
    </source>
</evidence>
<keyword evidence="6" id="KW-0472">Membrane</keyword>
<sequence>MRGPPVLRTLPPHHSCSGFARTASDRIHGPSLRQATVLRSWTALSLRSEGQRDSLRGPSLTLKLNISHSLHTRSTERDKHIPLAGRLSTMGAMASERHRGLFLFTLILPFLVHLNRCKACRLGLLSECEKAPFVPGYNLAGEGFDVVRMHRKGAYVINVKAYMKHNDTCTLCENRFMGGQTQKLPANVLDWRPFSRCKKQLSSALHHSVDSLLRSSTSLINNNWGVDLNLDDLGRVILGGSRSEIAQFARSQFSLDKATFATHELSCTHYSYRLSDHPTLSTEFSKHLLRLPRNYDVSTRPLYRRLIDTYGTHYIRQVQLGGRVRRVTAFRTCLATLKGFSEYEIKNCLDIELKMALGFLPVNASLTQKCSHILTDNMTMGFYQGFMTHKMEVLGGEKYFPDVLFNQDPSSAYSSWMSSLNVNPDVVSYAVFPLHHLVSDPEVGANLRRAVLEYIEENRLEMALGKAQICSPAPNLDHNCCPLRAGRGRLRITVEKASGLKADVFTESDGFVKVWYNERYEQTDVIKDDNNPVWNEIYNFGSVELGHELTFEVWDRDLLFNDLLGQCKIYPERGIHSHSCELYRGVFYFTYSITCDMHLTGYRCERYSPDDTESLF</sequence>
<keyword evidence="7" id="KW-1015">Disulfide bond</keyword>
<evidence type="ECO:0000256" key="1">
    <source>
        <dbReference type="ARBA" id="ARBA00004370"/>
    </source>
</evidence>
<dbReference type="Pfam" id="PF01823">
    <property type="entry name" value="MACPF"/>
    <property type="match status" value="1"/>
</dbReference>
<dbReference type="OrthoDB" id="1366754at2759"/>
<dbReference type="GO" id="GO:0016020">
    <property type="term" value="C:membrane"/>
    <property type="evidence" value="ECO:0007669"/>
    <property type="project" value="UniProtKB-SubCell"/>
</dbReference>
<dbReference type="GO" id="GO:0001913">
    <property type="term" value="P:T cell mediated cytotoxicity"/>
    <property type="evidence" value="ECO:0007669"/>
    <property type="project" value="TreeGrafter"/>
</dbReference>
<dbReference type="InterPro" id="IPR020863">
    <property type="entry name" value="MACPF_CS"/>
</dbReference>
<dbReference type="SMART" id="SM00457">
    <property type="entry name" value="MACPF"/>
    <property type="match status" value="1"/>
</dbReference>
<dbReference type="GO" id="GO:0031640">
    <property type="term" value="P:killing of cells of another organism"/>
    <property type="evidence" value="ECO:0007669"/>
    <property type="project" value="UniProtKB-KW"/>
</dbReference>
<feature type="domain" description="MACPF" evidence="9">
    <location>
        <begin position="124"/>
        <end position="471"/>
    </location>
</feature>
<dbReference type="Proteomes" id="UP001046870">
    <property type="component" value="Chromosome 4"/>
</dbReference>
<evidence type="ECO:0000256" key="5">
    <source>
        <dbReference type="ARBA" id="ARBA00022852"/>
    </source>
</evidence>
<comment type="caution">
    <text evidence="10">The sequence shown here is derived from an EMBL/GenBank/DDBJ whole genome shotgun (WGS) entry which is preliminary data.</text>
</comment>
<comment type="subcellular location">
    <subcellularLocation>
        <location evidence="1">Membrane</location>
    </subcellularLocation>
    <subcellularLocation>
        <location evidence="2">Secreted</location>
    </subcellularLocation>
</comment>